<dbReference type="Proteomes" id="UP000735302">
    <property type="component" value="Unassembled WGS sequence"/>
</dbReference>
<evidence type="ECO:0000313" key="2">
    <source>
        <dbReference type="EMBL" id="GFO16753.1"/>
    </source>
</evidence>
<proteinExistence type="predicted"/>
<evidence type="ECO:0000256" key="1">
    <source>
        <dbReference type="SAM" id="MobiDB-lite"/>
    </source>
</evidence>
<keyword evidence="3" id="KW-1185">Reference proteome</keyword>
<name>A0AAV4BCY0_9GAST</name>
<comment type="caution">
    <text evidence="2">The sequence shown here is derived from an EMBL/GenBank/DDBJ whole genome shotgun (WGS) entry which is preliminary data.</text>
</comment>
<feature type="region of interest" description="Disordered" evidence="1">
    <location>
        <begin position="160"/>
        <end position="192"/>
    </location>
</feature>
<sequence>MLAPNPIEEDAVYQRGDAPKDRYLGGNSLASLLGFSDGIRNLERMQTKLSLPRGGFPHSSPPFQPASIPLSPLSSANHGMVNFPTSYIMDIFRDALYERGVSEEEVEKLMLEISQSILLPRLALDLDSNPGDVAAPSNSALSKRGYSHRAPVHTRFAPKFGTKLVPNEQMDDGGSTLLRYGRSTGVGNENKH</sequence>
<dbReference type="EMBL" id="BLXT01004716">
    <property type="protein sequence ID" value="GFO16753.1"/>
    <property type="molecule type" value="Genomic_DNA"/>
</dbReference>
<reference evidence="2 3" key="1">
    <citation type="journal article" date="2021" name="Elife">
        <title>Chloroplast acquisition without the gene transfer in kleptoplastic sea slugs, Plakobranchus ocellatus.</title>
        <authorList>
            <person name="Maeda T."/>
            <person name="Takahashi S."/>
            <person name="Yoshida T."/>
            <person name="Shimamura S."/>
            <person name="Takaki Y."/>
            <person name="Nagai Y."/>
            <person name="Toyoda A."/>
            <person name="Suzuki Y."/>
            <person name="Arimoto A."/>
            <person name="Ishii H."/>
            <person name="Satoh N."/>
            <person name="Nishiyama T."/>
            <person name="Hasebe M."/>
            <person name="Maruyama T."/>
            <person name="Minagawa J."/>
            <person name="Obokata J."/>
            <person name="Shigenobu S."/>
        </authorList>
    </citation>
    <scope>NUCLEOTIDE SEQUENCE [LARGE SCALE GENOMIC DNA]</scope>
</reference>
<evidence type="ECO:0000313" key="3">
    <source>
        <dbReference type="Proteomes" id="UP000735302"/>
    </source>
</evidence>
<protein>
    <submittedName>
        <fullName evidence="2">Uncharacterized protein</fullName>
    </submittedName>
</protein>
<gene>
    <name evidence="2" type="ORF">PoB_004325800</name>
</gene>
<dbReference type="AlphaFoldDB" id="A0AAV4BCY0"/>
<accession>A0AAV4BCY0</accession>
<organism evidence="2 3">
    <name type="scientific">Plakobranchus ocellatus</name>
    <dbReference type="NCBI Taxonomy" id="259542"/>
    <lineage>
        <taxon>Eukaryota</taxon>
        <taxon>Metazoa</taxon>
        <taxon>Spiralia</taxon>
        <taxon>Lophotrochozoa</taxon>
        <taxon>Mollusca</taxon>
        <taxon>Gastropoda</taxon>
        <taxon>Heterobranchia</taxon>
        <taxon>Euthyneura</taxon>
        <taxon>Panpulmonata</taxon>
        <taxon>Sacoglossa</taxon>
        <taxon>Placobranchoidea</taxon>
        <taxon>Plakobranchidae</taxon>
        <taxon>Plakobranchus</taxon>
    </lineage>
</organism>